<dbReference type="InterPro" id="IPR027434">
    <property type="entry name" value="Homing_endonucl"/>
</dbReference>
<evidence type="ECO:0000313" key="3">
    <source>
        <dbReference type="Proteomes" id="UP000178659"/>
    </source>
</evidence>
<dbReference type="Gene3D" id="3.10.28.10">
    <property type="entry name" value="Homing endonucleases"/>
    <property type="match status" value="1"/>
</dbReference>
<dbReference type="PANTHER" id="PTHR36181:SF4">
    <property type="entry name" value="LAGLIDADG ENDONUCLEASE"/>
    <property type="match status" value="1"/>
</dbReference>
<dbReference type="AlphaFoldDB" id="A0A1G1VG67"/>
<name>A0A1G1VG67_9BACT</name>
<dbReference type="GO" id="GO:0004519">
    <property type="term" value="F:endonuclease activity"/>
    <property type="evidence" value="ECO:0007669"/>
    <property type="project" value="InterPro"/>
</dbReference>
<dbReference type="PANTHER" id="PTHR36181">
    <property type="entry name" value="INTRON-ENCODED ENDONUCLEASE AI3-RELATED"/>
    <property type="match status" value="1"/>
</dbReference>
<dbReference type="Proteomes" id="UP000178659">
    <property type="component" value="Unassembled WGS sequence"/>
</dbReference>
<dbReference type="InterPro" id="IPR004860">
    <property type="entry name" value="LAGLIDADG_dom"/>
</dbReference>
<protein>
    <recommendedName>
        <fullName evidence="1">Homing endonuclease LAGLIDADG domain-containing protein</fullName>
    </recommendedName>
</protein>
<gene>
    <name evidence="2" type="ORF">A3A77_01835</name>
</gene>
<evidence type="ECO:0000259" key="1">
    <source>
        <dbReference type="Pfam" id="PF00961"/>
    </source>
</evidence>
<proteinExistence type="predicted"/>
<accession>A0A1G1VG67</accession>
<reference evidence="2 3" key="1">
    <citation type="journal article" date="2016" name="Nat. Commun.">
        <title>Thousands of microbial genomes shed light on interconnected biogeochemical processes in an aquifer system.</title>
        <authorList>
            <person name="Anantharaman K."/>
            <person name="Brown C.T."/>
            <person name="Hug L.A."/>
            <person name="Sharon I."/>
            <person name="Castelle C.J."/>
            <person name="Probst A.J."/>
            <person name="Thomas B.C."/>
            <person name="Singh A."/>
            <person name="Wilkins M.J."/>
            <person name="Karaoz U."/>
            <person name="Brodie E.L."/>
            <person name="Williams K.H."/>
            <person name="Hubbard S.S."/>
            <person name="Banfield J.F."/>
        </authorList>
    </citation>
    <scope>NUCLEOTIDE SEQUENCE [LARGE SCALE GENOMIC DNA]</scope>
</reference>
<evidence type="ECO:0000313" key="2">
    <source>
        <dbReference type="EMBL" id="OGY14202.1"/>
    </source>
</evidence>
<comment type="caution">
    <text evidence="2">The sequence shown here is derived from an EMBL/GenBank/DDBJ whole genome shotgun (WGS) entry which is preliminary data.</text>
</comment>
<dbReference type="InterPro" id="IPR051289">
    <property type="entry name" value="LAGLIDADG_Endonuclease"/>
</dbReference>
<sequence length="191" mass="21567">MPTASIKNASSADYQQERLVTAGWVVGFTDGEGCFSVSIIRNKTSSTGWQVMPEFVIAQGEKSLDALGKLKNFFGCGNIFVNRRYDNHSENLYRFCIRSLDDLSKKVIPFFRNHSLETAKHQDFECFAEIMSLVKEKKHLTLEGIEQIASIAGRMNVKKSRKFLESSETTRRSPDQIGTRYGSVCMATCRT</sequence>
<dbReference type="EMBL" id="MHCC01000001">
    <property type="protein sequence ID" value="OGY14202.1"/>
    <property type="molecule type" value="Genomic_DNA"/>
</dbReference>
<dbReference type="SUPFAM" id="SSF55608">
    <property type="entry name" value="Homing endonucleases"/>
    <property type="match status" value="1"/>
</dbReference>
<dbReference type="Pfam" id="PF00961">
    <property type="entry name" value="LAGLIDADG_1"/>
    <property type="match status" value="1"/>
</dbReference>
<organism evidence="2 3">
    <name type="scientific">Candidatus Blackburnbacteria bacterium RIFCSPLOWO2_01_FULL_40_20</name>
    <dbReference type="NCBI Taxonomy" id="1797519"/>
    <lineage>
        <taxon>Bacteria</taxon>
        <taxon>Candidatus Blackburniibacteriota</taxon>
    </lineage>
</organism>
<feature type="domain" description="Homing endonuclease LAGLIDADG" evidence="1">
    <location>
        <begin position="26"/>
        <end position="131"/>
    </location>
</feature>